<dbReference type="Proteomes" id="UP000886501">
    <property type="component" value="Unassembled WGS sequence"/>
</dbReference>
<comment type="caution">
    <text evidence="1">The sequence shown here is derived from an EMBL/GenBank/DDBJ whole genome shotgun (WGS) entry which is preliminary data.</text>
</comment>
<reference evidence="1" key="2">
    <citation type="journal article" date="2020" name="Nat. Commun.">
        <title>Large-scale genome sequencing of mycorrhizal fungi provides insights into the early evolution of symbiotic traits.</title>
        <authorList>
            <person name="Miyauchi S."/>
            <person name="Kiss E."/>
            <person name="Kuo A."/>
            <person name="Drula E."/>
            <person name="Kohler A."/>
            <person name="Sanchez-Garcia M."/>
            <person name="Morin E."/>
            <person name="Andreopoulos B."/>
            <person name="Barry K.W."/>
            <person name="Bonito G."/>
            <person name="Buee M."/>
            <person name="Carver A."/>
            <person name="Chen C."/>
            <person name="Cichocki N."/>
            <person name="Clum A."/>
            <person name="Culley D."/>
            <person name="Crous P.W."/>
            <person name="Fauchery L."/>
            <person name="Girlanda M."/>
            <person name="Hayes R.D."/>
            <person name="Keri Z."/>
            <person name="LaButti K."/>
            <person name="Lipzen A."/>
            <person name="Lombard V."/>
            <person name="Magnuson J."/>
            <person name="Maillard F."/>
            <person name="Murat C."/>
            <person name="Nolan M."/>
            <person name="Ohm R.A."/>
            <person name="Pangilinan J."/>
            <person name="Pereira M.F."/>
            <person name="Perotto S."/>
            <person name="Peter M."/>
            <person name="Pfister S."/>
            <person name="Riley R."/>
            <person name="Sitrit Y."/>
            <person name="Stielow J.B."/>
            <person name="Szollosi G."/>
            <person name="Zifcakova L."/>
            <person name="Stursova M."/>
            <person name="Spatafora J.W."/>
            <person name="Tedersoo L."/>
            <person name="Vaario L.M."/>
            <person name="Yamada A."/>
            <person name="Yan M."/>
            <person name="Wang P."/>
            <person name="Xu J."/>
            <person name="Bruns T."/>
            <person name="Baldrian P."/>
            <person name="Vilgalys R."/>
            <person name="Dunand C."/>
            <person name="Henrissat B."/>
            <person name="Grigoriev I.V."/>
            <person name="Hibbett D."/>
            <person name="Nagy L.G."/>
            <person name="Martin F.M."/>
        </authorList>
    </citation>
    <scope>NUCLEOTIDE SEQUENCE</scope>
    <source>
        <strain evidence="1">P2</strain>
    </source>
</reference>
<accession>A0ACB6ZKR8</accession>
<sequence length="504" mass="57089">MSLLRHEGDRDGVVSRVVKVMCDSLCVQGRASRALLVDYLTSKGKKPEPCAPALDPTVQMQKRQAGPGPKAEAQTKQGDQDAPPIELAHGPRYYSVECPSPSTLLWSSDLESDTGKSDRAYAMVKHSWYEEKHQRVETDLPAQCKDDFGTPDHHYSFCPTNARGEPVSTARFLPVEGEPLEEFHWKIGNDSQVPSHPQSRTLWIHVTKFVGRSLVHSKTPWDLHIAIGHGMLGWLSMMLKGFLHRDISIGNVLILDPPMTTKPFESETPVVEQLMAQPPLEDDDQRRAHEDELARHAELLAQTIKEIGPLDKCHGFILDGDMAVRLEGYFTSRETETRSGTYEFMSANLLHNLWSPKRYLHSPIDDLESFYYTAQWAAAFNDGASGEKYDGNKIQRFRKLITGSANERYRARGMVRGDLRPTSVTVAEEYGPFFARSLVILRPWNTSFDTLGADWRDVMDQVRALDDGEKEKHLARNFLIFAYRGVKEYFQLLHQHRTSLQGAI</sequence>
<organism evidence="1 2">
    <name type="scientific">Thelephora ganbajun</name>
    <name type="common">Ganba fungus</name>
    <dbReference type="NCBI Taxonomy" id="370292"/>
    <lineage>
        <taxon>Eukaryota</taxon>
        <taxon>Fungi</taxon>
        <taxon>Dikarya</taxon>
        <taxon>Basidiomycota</taxon>
        <taxon>Agaricomycotina</taxon>
        <taxon>Agaricomycetes</taxon>
        <taxon>Thelephorales</taxon>
        <taxon>Thelephoraceae</taxon>
        <taxon>Thelephora</taxon>
    </lineage>
</organism>
<dbReference type="EMBL" id="MU117988">
    <property type="protein sequence ID" value="KAF9650144.1"/>
    <property type="molecule type" value="Genomic_DNA"/>
</dbReference>
<evidence type="ECO:0000313" key="1">
    <source>
        <dbReference type="EMBL" id="KAF9650144.1"/>
    </source>
</evidence>
<keyword evidence="2" id="KW-1185">Reference proteome</keyword>
<protein>
    <submittedName>
        <fullName evidence="1">Uncharacterized protein</fullName>
    </submittedName>
</protein>
<evidence type="ECO:0000313" key="2">
    <source>
        <dbReference type="Proteomes" id="UP000886501"/>
    </source>
</evidence>
<name>A0ACB6ZKR8_THEGA</name>
<gene>
    <name evidence="1" type="ORF">BDM02DRAFT_1513122</name>
</gene>
<reference evidence="1" key="1">
    <citation type="submission" date="2019-10" db="EMBL/GenBank/DDBJ databases">
        <authorList>
            <consortium name="DOE Joint Genome Institute"/>
            <person name="Kuo A."/>
            <person name="Miyauchi S."/>
            <person name="Kiss E."/>
            <person name="Drula E."/>
            <person name="Kohler A."/>
            <person name="Sanchez-Garcia M."/>
            <person name="Andreopoulos B."/>
            <person name="Barry K.W."/>
            <person name="Bonito G."/>
            <person name="Buee M."/>
            <person name="Carver A."/>
            <person name="Chen C."/>
            <person name="Cichocki N."/>
            <person name="Clum A."/>
            <person name="Culley D."/>
            <person name="Crous P.W."/>
            <person name="Fauchery L."/>
            <person name="Girlanda M."/>
            <person name="Hayes R."/>
            <person name="Keri Z."/>
            <person name="Labutti K."/>
            <person name="Lipzen A."/>
            <person name="Lombard V."/>
            <person name="Magnuson J."/>
            <person name="Maillard F."/>
            <person name="Morin E."/>
            <person name="Murat C."/>
            <person name="Nolan M."/>
            <person name="Ohm R."/>
            <person name="Pangilinan J."/>
            <person name="Pereira M."/>
            <person name="Perotto S."/>
            <person name="Peter M."/>
            <person name="Riley R."/>
            <person name="Sitrit Y."/>
            <person name="Stielow B."/>
            <person name="Szollosi G."/>
            <person name="Zifcakova L."/>
            <person name="Stursova M."/>
            <person name="Spatafora J.W."/>
            <person name="Tedersoo L."/>
            <person name="Vaario L.-M."/>
            <person name="Yamada A."/>
            <person name="Yan M."/>
            <person name="Wang P."/>
            <person name="Xu J."/>
            <person name="Bruns T."/>
            <person name="Baldrian P."/>
            <person name="Vilgalys R."/>
            <person name="Henrissat B."/>
            <person name="Grigoriev I.V."/>
            <person name="Hibbett D."/>
            <person name="Nagy L.G."/>
            <person name="Martin F.M."/>
        </authorList>
    </citation>
    <scope>NUCLEOTIDE SEQUENCE</scope>
    <source>
        <strain evidence="1">P2</strain>
    </source>
</reference>
<proteinExistence type="predicted"/>